<dbReference type="Proteomes" id="UP000715095">
    <property type="component" value="Unassembled WGS sequence"/>
</dbReference>
<comment type="caution">
    <text evidence="2">The sequence shown here is derived from an EMBL/GenBank/DDBJ whole genome shotgun (WGS) entry which is preliminary data.</text>
</comment>
<sequence>MTPLRCASSFDSPSAVLKRWALVGLSALVVGGTLFLIDYGAFGRYDYVADAAPVDPVVRARSLLDEGKLLEAQEWIELYLSLPGESAKLWSGEKDASERASAEKAALRTMLADVKEKRESIAYQADEIAKGFFFGESAEPYGQGAEVVSNFFVVGDIRDLATSGIKWLEGEDVDYFVTVLSAAGIALTIASFGPQAPAAASAKTAFSALKVAKRAGKVPPALEREVLELAGRAAKGEAKLAEVAAPLADLASFAKSHGSAAALEAVGRSEKLADLPRVVKAAEGFGDEAAAALRFGGRDVVKAVEKHGATEVKAVMKYGEDAVGKLSRMEKGTAKTLLRDMRRYAFLSGKAVVRATRTVLAAVGLFGSVLGALLSAAVLLKGVLAGVLRFLLWLSQKSALRRRMTASRAGSAVDEVRDRDGRVEPKF</sequence>
<gene>
    <name evidence="2" type="ORF">H6A60_08515</name>
</gene>
<keyword evidence="1" id="KW-1133">Transmembrane helix</keyword>
<proteinExistence type="predicted"/>
<accession>A0ABS2DT70</accession>
<evidence type="ECO:0000256" key="1">
    <source>
        <dbReference type="SAM" id="Phobius"/>
    </source>
</evidence>
<protein>
    <submittedName>
        <fullName evidence="2">Uncharacterized protein</fullName>
    </submittedName>
</protein>
<dbReference type="RefSeq" id="WP_205103466.1">
    <property type="nucleotide sequence ID" value="NZ_JACJJC010000013.1"/>
</dbReference>
<keyword evidence="3" id="KW-1185">Reference proteome</keyword>
<feature type="transmembrane region" description="Helical" evidence="1">
    <location>
        <begin position="20"/>
        <end position="37"/>
    </location>
</feature>
<dbReference type="EMBL" id="JACJJC010000013">
    <property type="protein sequence ID" value="MBM6704523.1"/>
    <property type="molecule type" value="Genomic_DNA"/>
</dbReference>
<reference evidence="2 3" key="1">
    <citation type="journal article" date="2021" name="Sci. Rep.">
        <title>The distribution of antibiotic resistance genes in chicken gut microbiota commensals.</title>
        <authorList>
            <person name="Juricova H."/>
            <person name="Matiasovicova J."/>
            <person name="Kubasova T."/>
            <person name="Cejkova D."/>
            <person name="Rychlik I."/>
        </authorList>
    </citation>
    <scope>NUCLEOTIDE SEQUENCE [LARGE SCALE GENOMIC DNA]</scope>
    <source>
        <strain evidence="2 3">An829</strain>
    </source>
</reference>
<keyword evidence="1" id="KW-0812">Transmembrane</keyword>
<organism evidence="2 3">
    <name type="scientific">Sutterella massiliensis</name>
    <dbReference type="NCBI Taxonomy" id="1816689"/>
    <lineage>
        <taxon>Bacteria</taxon>
        <taxon>Pseudomonadati</taxon>
        <taxon>Pseudomonadota</taxon>
        <taxon>Betaproteobacteria</taxon>
        <taxon>Burkholderiales</taxon>
        <taxon>Sutterellaceae</taxon>
        <taxon>Sutterella</taxon>
    </lineage>
</organism>
<name>A0ABS2DT70_9BURK</name>
<evidence type="ECO:0000313" key="2">
    <source>
        <dbReference type="EMBL" id="MBM6704523.1"/>
    </source>
</evidence>
<keyword evidence="1" id="KW-0472">Membrane</keyword>
<evidence type="ECO:0000313" key="3">
    <source>
        <dbReference type="Proteomes" id="UP000715095"/>
    </source>
</evidence>